<protein>
    <submittedName>
        <fullName evidence="2">Uncharacterized protein</fullName>
    </submittedName>
</protein>
<evidence type="ECO:0000313" key="2">
    <source>
        <dbReference type="EMBL" id="ELP53869.1"/>
    </source>
</evidence>
<evidence type="ECO:0000256" key="1">
    <source>
        <dbReference type="SAM" id="Coils"/>
    </source>
</evidence>
<dbReference type="EMBL" id="ANKQ01000002">
    <property type="protein sequence ID" value="ELP53869.1"/>
    <property type="molecule type" value="Genomic_DNA"/>
</dbReference>
<gene>
    <name evidence="2" type="ORF">O53_2680</name>
</gene>
<dbReference type="PATRIC" id="fig|1134457.3.peg.4019"/>
<sequence length="479" mass="54913">MIIEIAPKISRLTLKMLMSDANQKNIEDNIARLKNQLADKLNALVTAAPGDKERIKQERDDLKKLIREFEAEMNDLPKAEQGVTISNNDNSSTTENYSMNTSKDGHIIRLGDITSRDGNVNVMIQLPGQEIRENPISLPIDQNSDPIYIKRPYLERLCCESIQESPCLLRIAAPQKMGKTMLINYITSYAERELNYKTIKIDFRDPMLPTVSNNNNFLSLLCLKLSEILNRNIRNHDESDFLYLLSEMSNNLVLALDHFELLIIEREVCVSIGSLLRSWHEKQKPDNTLGQIWRKLRIIMAYSTTKFPDFPTNESPFNVGDDVNFRHGLKGFSQSQVKNLLSNYERLKTRLSDEDLKSLVEFLNGHPQLIQQSLRYLNNQEKETMEIFLRKSSSRAGIFASHLSLILTNHLQPNKDLMADYKEVLIRGSVRLSSDSFTRLNNLGLIVAADDNNDSISSCDLYRKYFYKELIANSDQVTS</sequence>
<organism evidence="2 3">
    <name type="scientific">Microcystis aeruginosa TAIHU98</name>
    <dbReference type="NCBI Taxonomy" id="1134457"/>
    <lineage>
        <taxon>Bacteria</taxon>
        <taxon>Bacillati</taxon>
        <taxon>Cyanobacteriota</taxon>
        <taxon>Cyanophyceae</taxon>
        <taxon>Oscillatoriophycideae</taxon>
        <taxon>Chroococcales</taxon>
        <taxon>Microcystaceae</taxon>
        <taxon>Microcystis</taxon>
    </lineage>
</organism>
<dbReference type="Pfam" id="PF14516">
    <property type="entry name" value="AAA_35"/>
    <property type="match status" value="1"/>
</dbReference>
<proteinExistence type="predicted"/>
<evidence type="ECO:0000313" key="3">
    <source>
        <dbReference type="Proteomes" id="UP000010932"/>
    </source>
</evidence>
<accession>L7E4A2</accession>
<name>L7E4A2_MICAE</name>
<dbReference type="InterPro" id="IPR027417">
    <property type="entry name" value="P-loop_NTPase"/>
</dbReference>
<reference evidence="2 3" key="1">
    <citation type="journal article" date="2013" name="Genome Announc.">
        <title>Whole-Genome Sequence of Microcystis aeruginosa TAIHU98, a Nontoxic Bloom-Forming Strain Isolated from Taihu Lake, China.</title>
        <authorList>
            <person name="Yang C."/>
            <person name="Zhang W."/>
            <person name="Ren M."/>
            <person name="Song L."/>
            <person name="Li T."/>
            <person name="Zhao J."/>
        </authorList>
    </citation>
    <scope>NUCLEOTIDE SEQUENCE [LARGE SCALE GENOMIC DNA]</scope>
    <source>
        <strain evidence="2 3">TAIHU98</strain>
    </source>
</reference>
<dbReference type="SUPFAM" id="SSF52540">
    <property type="entry name" value="P-loop containing nucleoside triphosphate hydrolases"/>
    <property type="match status" value="1"/>
</dbReference>
<feature type="coiled-coil region" evidence="1">
    <location>
        <begin position="23"/>
        <end position="75"/>
    </location>
</feature>
<comment type="caution">
    <text evidence="2">The sequence shown here is derived from an EMBL/GenBank/DDBJ whole genome shotgun (WGS) entry which is preliminary data.</text>
</comment>
<keyword evidence="1" id="KW-0175">Coiled coil</keyword>
<dbReference type="Proteomes" id="UP000010932">
    <property type="component" value="Unassembled WGS sequence"/>
</dbReference>
<dbReference type="AlphaFoldDB" id="L7E4A2"/>